<dbReference type="Gene3D" id="3.40.50.720">
    <property type="entry name" value="NAD(P)-binding Rossmann-like Domain"/>
    <property type="match status" value="1"/>
</dbReference>
<dbReference type="AlphaFoldDB" id="A0A0H1R517"/>
<gene>
    <name evidence="2" type="ORF">AA309_27095</name>
</gene>
<protein>
    <submittedName>
        <fullName evidence="2">Uncharacterized protein</fullName>
    </submittedName>
</protein>
<dbReference type="InterPro" id="IPR036291">
    <property type="entry name" value="NAD(P)-bd_dom_sf"/>
</dbReference>
<feature type="region of interest" description="Disordered" evidence="1">
    <location>
        <begin position="42"/>
        <end position="65"/>
    </location>
</feature>
<dbReference type="RefSeq" id="WP_047192143.1">
    <property type="nucleotide sequence ID" value="NZ_LCYG01000092.1"/>
</dbReference>
<dbReference type="PATRIC" id="fig|1225564.3.peg.7048"/>
<dbReference type="EMBL" id="LCYG01000092">
    <property type="protein sequence ID" value="KLK90179.1"/>
    <property type="molecule type" value="Genomic_DNA"/>
</dbReference>
<reference evidence="2 3" key="1">
    <citation type="submission" date="2015-05" db="EMBL/GenBank/DDBJ databases">
        <title>Draft genome sequence of Microvirga vignae strain BR3299, a novel nitrogen fixing bacteria isolated from Brazil semi-aired region.</title>
        <authorList>
            <person name="Zilli J.E."/>
            <person name="Passos S.R."/>
            <person name="Leite J."/>
            <person name="Baldani J.I."/>
            <person name="Xavier G.R."/>
            <person name="Rumjaneck N.G."/>
            <person name="Simoes-Araujo J.L."/>
        </authorList>
    </citation>
    <scope>NUCLEOTIDE SEQUENCE [LARGE SCALE GENOMIC DNA]</scope>
    <source>
        <strain evidence="2 3">BR3299</strain>
    </source>
</reference>
<dbReference type="SUPFAM" id="SSF51735">
    <property type="entry name" value="NAD(P)-binding Rossmann-fold domains"/>
    <property type="match status" value="1"/>
</dbReference>
<name>A0A0H1R517_9HYPH</name>
<evidence type="ECO:0000313" key="2">
    <source>
        <dbReference type="EMBL" id="KLK90179.1"/>
    </source>
</evidence>
<proteinExistence type="predicted"/>
<sequence length="114" mass="12279">MEKKQDILVSEALAQAIENGIDDLIHFILPGNLVHKNGRIRQERTSTRSVAGSIRREPAVNESPGTPEDVAALDVYLASDGSSYTMSHVRLVDGGLVVDGGLALSNPFSFLNFT</sequence>
<accession>A0A0H1R517</accession>
<evidence type="ECO:0000313" key="3">
    <source>
        <dbReference type="Proteomes" id="UP000035489"/>
    </source>
</evidence>
<dbReference type="Proteomes" id="UP000035489">
    <property type="component" value="Unassembled WGS sequence"/>
</dbReference>
<keyword evidence="3" id="KW-1185">Reference proteome</keyword>
<organism evidence="2 3">
    <name type="scientific">Microvirga vignae</name>
    <dbReference type="NCBI Taxonomy" id="1225564"/>
    <lineage>
        <taxon>Bacteria</taxon>
        <taxon>Pseudomonadati</taxon>
        <taxon>Pseudomonadota</taxon>
        <taxon>Alphaproteobacteria</taxon>
        <taxon>Hyphomicrobiales</taxon>
        <taxon>Methylobacteriaceae</taxon>
        <taxon>Microvirga</taxon>
    </lineage>
</organism>
<comment type="caution">
    <text evidence="2">The sequence shown here is derived from an EMBL/GenBank/DDBJ whole genome shotgun (WGS) entry which is preliminary data.</text>
</comment>
<evidence type="ECO:0000256" key="1">
    <source>
        <dbReference type="SAM" id="MobiDB-lite"/>
    </source>
</evidence>